<evidence type="ECO:0000256" key="2">
    <source>
        <dbReference type="ARBA" id="ARBA00022527"/>
    </source>
</evidence>
<comment type="catalytic activity">
    <reaction evidence="8">
        <text>L-seryl-[protein] + ATP = O-phospho-L-seryl-[protein] + ADP + H(+)</text>
        <dbReference type="Rhea" id="RHEA:17989"/>
        <dbReference type="Rhea" id="RHEA-COMP:9863"/>
        <dbReference type="Rhea" id="RHEA-COMP:11604"/>
        <dbReference type="ChEBI" id="CHEBI:15378"/>
        <dbReference type="ChEBI" id="CHEBI:29999"/>
        <dbReference type="ChEBI" id="CHEBI:30616"/>
        <dbReference type="ChEBI" id="CHEBI:83421"/>
        <dbReference type="ChEBI" id="CHEBI:456216"/>
        <dbReference type="EC" id="2.7.11.1"/>
    </reaction>
</comment>
<dbReference type="InterPro" id="IPR000719">
    <property type="entry name" value="Prot_kinase_dom"/>
</dbReference>
<comment type="similarity">
    <text evidence="1">Belongs to the protein kinase superfamily. STE Ser/Thr protein kinase family. STE20 subfamily.</text>
</comment>
<dbReference type="Proteomes" id="UP000823775">
    <property type="component" value="Unassembled WGS sequence"/>
</dbReference>
<evidence type="ECO:0000256" key="7">
    <source>
        <dbReference type="ARBA" id="ARBA00047899"/>
    </source>
</evidence>
<dbReference type="EMBL" id="JACEIK010010229">
    <property type="protein sequence ID" value="MCE3215068.1"/>
    <property type="molecule type" value="Genomic_DNA"/>
</dbReference>
<reference evidence="10 11" key="1">
    <citation type="journal article" date="2021" name="BMC Genomics">
        <title>Datura genome reveals duplications of psychoactive alkaloid biosynthetic genes and high mutation rate following tissue culture.</title>
        <authorList>
            <person name="Rajewski A."/>
            <person name="Carter-House D."/>
            <person name="Stajich J."/>
            <person name="Litt A."/>
        </authorList>
    </citation>
    <scope>NUCLEOTIDE SEQUENCE [LARGE SCALE GENOMIC DNA]</scope>
    <source>
        <strain evidence="10">AR-01</strain>
    </source>
</reference>
<name>A0ABS8WSB1_DATST</name>
<evidence type="ECO:0000313" key="11">
    <source>
        <dbReference type="Proteomes" id="UP000823775"/>
    </source>
</evidence>
<evidence type="ECO:0000256" key="5">
    <source>
        <dbReference type="ARBA" id="ARBA00022777"/>
    </source>
</evidence>
<organism evidence="10 11">
    <name type="scientific">Datura stramonium</name>
    <name type="common">Jimsonweed</name>
    <name type="synonym">Common thornapple</name>
    <dbReference type="NCBI Taxonomy" id="4076"/>
    <lineage>
        <taxon>Eukaryota</taxon>
        <taxon>Viridiplantae</taxon>
        <taxon>Streptophyta</taxon>
        <taxon>Embryophyta</taxon>
        <taxon>Tracheophyta</taxon>
        <taxon>Spermatophyta</taxon>
        <taxon>Magnoliopsida</taxon>
        <taxon>eudicotyledons</taxon>
        <taxon>Gunneridae</taxon>
        <taxon>Pentapetalae</taxon>
        <taxon>asterids</taxon>
        <taxon>lamiids</taxon>
        <taxon>Solanales</taxon>
        <taxon>Solanaceae</taxon>
        <taxon>Solanoideae</taxon>
        <taxon>Datureae</taxon>
        <taxon>Datura</taxon>
    </lineage>
</organism>
<comment type="caution">
    <text evidence="10">The sequence shown here is derived from an EMBL/GenBank/DDBJ whole genome shotgun (WGS) entry which is preliminary data.</text>
</comment>
<dbReference type="InterPro" id="IPR011009">
    <property type="entry name" value="Kinase-like_dom_sf"/>
</dbReference>
<keyword evidence="4" id="KW-0547">Nucleotide-binding</keyword>
<dbReference type="PROSITE" id="PS50011">
    <property type="entry name" value="PROTEIN_KINASE_DOM"/>
    <property type="match status" value="1"/>
</dbReference>
<dbReference type="Gene3D" id="1.10.510.10">
    <property type="entry name" value="Transferase(Phosphotransferase) domain 1"/>
    <property type="match status" value="1"/>
</dbReference>
<evidence type="ECO:0000259" key="9">
    <source>
        <dbReference type="PROSITE" id="PS50011"/>
    </source>
</evidence>
<keyword evidence="5" id="KW-0418">Kinase</keyword>
<dbReference type="SUPFAM" id="SSF56112">
    <property type="entry name" value="Protein kinase-like (PK-like)"/>
    <property type="match status" value="1"/>
</dbReference>
<evidence type="ECO:0000256" key="8">
    <source>
        <dbReference type="ARBA" id="ARBA00048679"/>
    </source>
</evidence>
<comment type="catalytic activity">
    <reaction evidence="7">
        <text>L-threonyl-[protein] + ATP = O-phospho-L-threonyl-[protein] + ADP + H(+)</text>
        <dbReference type="Rhea" id="RHEA:46608"/>
        <dbReference type="Rhea" id="RHEA-COMP:11060"/>
        <dbReference type="Rhea" id="RHEA-COMP:11605"/>
        <dbReference type="ChEBI" id="CHEBI:15378"/>
        <dbReference type="ChEBI" id="CHEBI:30013"/>
        <dbReference type="ChEBI" id="CHEBI:30616"/>
        <dbReference type="ChEBI" id="CHEBI:61977"/>
        <dbReference type="ChEBI" id="CHEBI:456216"/>
        <dbReference type="EC" id="2.7.11.1"/>
    </reaction>
</comment>
<sequence>MYQYLQKFVGTPFWIAPEVIQNSDEYNEKVDIWSLGITAIEMAKGEPPLADLHSNESTFYHTLRKSSPDAFLKIRLICRRIFADGGSFAVIFASVRGDKYAGASRYGRLNDLMLGYHSILEKPTCSKRHQIFSNLTLHIRASVPVRNKMIIRSSGPRM</sequence>
<evidence type="ECO:0000313" key="10">
    <source>
        <dbReference type="EMBL" id="MCE3215068.1"/>
    </source>
</evidence>
<accession>A0ABS8WSB1</accession>
<dbReference type="InterPro" id="IPR050629">
    <property type="entry name" value="STE20/SPS1-PAK"/>
</dbReference>
<keyword evidence="3" id="KW-0808">Transferase</keyword>
<keyword evidence="11" id="KW-1185">Reference proteome</keyword>
<evidence type="ECO:0000256" key="3">
    <source>
        <dbReference type="ARBA" id="ARBA00022679"/>
    </source>
</evidence>
<feature type="domain" description="Protein kinase" evidence="9">
    <location>
        <begin position="1"/>
        <end position="158"/>
    </location>
</feature>
<evidence type="ECO:0000256" key="4">
    <source>
        <dbReference type="ARBA" id="ARBA00022741"/>
    </source>
</evidence>
<keyword evidence="2" id="KW-0723">Serine/threonine-protein kinase</keyword>
<protein>
    <recommendedName>
        <fullName evidence="9">Protein kinase domain-containing protein</fullName>
    </recommendedName>
</protein>
<dbReference type="PANTHER" id="PTHR48012:SF10">
    <property type="entry name" value="FI20177P1"/>
    <property type="match status" value="1"/>
</dbReference>
<keyword evidence="6" id="KW-0067">ATP-binding</keyword>
<evidence type="ECO:0000256" key="1">
    <source>
        <dbReference type="ARBA" id="ARBA00008874"/>
    </source>
</evidence>
<dbReference type="Pfam" id="PF00069">
    <property type="entry name" value="Pkinase"/>
    <property type="match status" value="1"/>
</dbReference>
<dbReference type="PANTHER" id="PTHR48012">
    <property type="entry name" value="STERILE20-LIKE KINASE, ISOFORM B-RELATED"/>
    <property type="match status" value="1"/>
</dbReference>
<proteinExistence type="inferred from homology"/>
<evidence type="ECO:0000256" key="6">
    <source>
        <dbReference type="ARBA" id="ARBA00022840"/>
    </source>
</evidence>
<gene>
    <name evidence="10" type="ORF">HAX54_000723</name>
</gene>